<organism evidence="1">
    <name type="scientific">Zea mays</name>
    <name type="common">Maize</name>
    <dbReference type="NCBI Taxonomy" id="4577"/>
    <lineage>
        <taxon>Eukaryota</taxon>
        <taxon>Viridiplantae</taxon>
        <taxon>Streptophyta</taxon>
        <taxon>Embryophyta</taxon>
        <taxon>Tracheophyta</taxon>
        <taxon>Spermatophyta</taxon>
        <taxon>Magnoliopsida</taxon>
        <taxon>Liliopsida</taxon>
        <taxon>Poales</taxon>
        <taxon>Poaceae</taxon>
        <taxon>PACMAD clade</taxon>
        <taxon>Panicoideae</taxon>
        <taxon>Andropogonodae</taxon>
        <taxon>Andropogoneae</taxon>
        <taxon>Tripsacinae</taxon>
        <taxon>Zea</taxon>
    </lineage>
</organism>
<evidence type="ECO:0000313" key="1">
    <source>
        <dbReference type="EMBL" id="AQK45356.1"/>
    </source>
</evidence>
<reference evidence="1" key="1">
    <citation type="submission" date="2015-12" db="EMBL/GenBank/DDBJ databases">
        <title>Update maize B73 reference genome by single molecule sequencing technologies.</title>
        <authorList>
            <consortium name="Maize Genome Sequencing Project"/>
            <person name="Ware D."/>
        </authorList>
    </citation>
    <scope>NUCLEOTIDE SEQUENCE</scope>
    <source>
        <tissue evidence="1">Seedling</tissue>
    </source>
</reference>
<protein>
    <submittedName>
        <fullName evidence="1">Uncharacterized protein</fullName>
    </submittedName>
</protein>
<dbReference type="EMBL" id="CM000786">
    <property type="protein sequence ID" value="AQK45356.1"/>
    <property type="molecule type" value="Genomic_DNA"/>
</dbReference>
<sequence>MAARSSSMVAEDDYE</sequence>
<proteinExistence type="predicted"/>
<gene>
    <name evidence="1" type="ORF">ZEAMMB73_Zm00001d026031</name>
</gene>
<name>A0A1D6JBU6_MAIZE</name>
<accession>A0A1D6JBU6</accession>